<dbReference type="PANTHER" id="PTHR43845:SF1">
    <property type="entry name" value="BLR5969 PROTEIN"/>
    <property type="match status" value="1"/>
</dbReference>
<evidence type="ECO:0000313" key="2">
    <source>
        <dbReference type="Proteomes" id="UP000470446"/>
    </source>
</evidence>
<dbReference type="RefSeq" id="WP_164246456.1">
    <property type="nucleotide sequence ID" value="NZ_JAAGMA010000566.1"/>
</dbReference>
<comment type="caution">
    <text evidence="1">The sequence shown here is derived from an EMBL/GenBank/DDBJ whole genome shotgun (WGS) entry which is preliminary data.</text>
</comment>
<dbReference type="PANTHER" id="PTHR43845">
    <property type="entry name" value="BLR5969 PROTEIN"/>
    <property type="match status" value="1"/>
</dbReference>
<dbReference type="Proteomes" id="UP000470446">
    <property type="component" value="Unassembled WGS sequence"/>
</dbReference>
<name>A0A7K3PN40_9ACTN</name>
<reference evidence="1 2" key="1">
    <citation type="submission" date="2020-01" db="EMBL/GenBank/DDBJ databases">
        <title>Insect and environment-associated Actinomycetes.</title>
        <authorList>
            <person name="Currrie C."/>
            <person name="Chevrette M."/>
            <person name="Carlson C."/>
            <person name="Stubbendieck R."/>
            <person name="Wendt-Pienkowski E."/>
        </authorList>
    </citation>
    <scope>NUCLEOTIDE SEQUENCE [LARGE SCALE GENOMIC DNA]</scope>
    <source>
        <strain evidence="1 2">SID14163</strain>
    </source>
</reference>
<dbReference type="EMBL" id="JAAGMA010000566">
    <property type="protein sequence ID" value="NEB11267.1"/>
    <property type="molecule type" value="Genomic_DNA"/>
</dbReference>
<protein>
    <submittedName>
        <fullName evidence="1">Phenylacetate--CoA ligase family protein</fullName>
    </submittedName>
</protein>
<dbReference type="SUPFAM" id="SSF56801">
    <property type="entry name" value="Acetyl-CoA synthetase-like"/>
    <property type="match status" value="1"/>
</dbReference>
<accession>A0A7K3PN40</accession>
<keyword evidence="1" id="KW-0436">Ligase</keyword>
<gene>
    <name evidence="1" type="ORF">G3I32_20910</name>
</gene>
<dbReference type="AlphaFoldDB" id="A0A7K3PN40"/>
<dbReference type="Gene3D" id="3.40.50.12780">
    <property type="entry name" value="N-terminal domain of ligase-like"/>
    <property type="match status" value="1"/>
</dbReference>
<dbReference type="GO" id="GO:0016874">
    <property type="term" value="F:ligase activity"/>
    <property type="evidence" value="ECO:0007669"/>
    <property type="project" value="UniProtKB-KW"/>
</dbReference>
<organism evidence="1 2">
    <name type="scientific">Streptomyces coelicoflavus</name>
    <dbReference type="NCBI Taxonomy" id="285562"/>
    <lineage>
        <taxon>Bacteria</taxon>
        <taxon>Bacillati</taxon>
        <taxon>Actinomycetota</taxon>
        <taxon>Actinomycetes</taxon>
        <taxon>Kitasatosporales</taxon>
        <taxon>Streptomycetaceae</taxon>
        <taxon>Streptomyces</taxon>
    </lineage>
</organism>
<proteinExistence type="predicted"/>
<evidence type="ECO:0000313" key="1">
    <source>
        <dbReference type="EMBL" id="NEB11267.1"/>
    </source>
</evidence>
<dbReference type="InterPro" id="IPR042099">
    <property type="entry name" value="ANL_N_sf"/>
</dbReference>
<sequence>MISTLHATPAGAPEADRLRLFRTTLSQAAKSPYYAPVLGALGPDVLAEADFSLLRELPFTDKAELREAGLRILAVPLAETVRYYESSGTTGTPTPTPKTKKDISANTSGLLVNWQRILRPREDKAILLVPSDIAPVADAMVYGLEAMNVFSVRAFPFTRGVSGWDQIVRICQQTGITTVLTTPGLSLHFYAELKNRGLDPTAFGIRNILLLGELLTEPMRAMLERMWDAQVYINSYGSSEMGTCSTSCAEKRMHLLEHMYHFEWVDPDTGAPTTAETAELVVTTLTADARPLLRYRTGDLVRRLPGGCACGLDLQVVEVLGRTTDELEIAGRRVRPYDIEEIVYAIPGLLGYCIRFEDDGRPLLCLEVERDHQGDAECAEIIRLAEKALAGRDLPMEIELSFDFNELTKRGGGFKNWKLTHVVRK</sequence>